<evidence type="ECO:0000313" key="2">
    <source>
        <dbReference type="Proteomes" id="UP000313231"/>
    </source>
</evidence>
<accession>A0A5C4VRV8</accession>
<keyword evidence="2" id="KW-1185">Reference proteome</keyword>
<dbReference type="EMBL" id="VDMP01000025">
    <property type="protein sequence ID" value="TNM38540.1"/>
    <property type="molecule type" value="Genomic_DNA"/>
</dbReference>
<reference evidence="1 2" key="1">
    <citation type="journal article" date="2016" name="Int. J. Syst. Evol. Microbiol.">
        <title>Nocardioides albidus sp. nov., an actinobacterium isolated from garden soil.</title>
        <authorList>
            <person name="Singh H."/>
            <person name="Du J."/>
            <person name="Trinh H."/>
            <person name="Won K."/>
            <person name="Yang J.E."/>
            <person name="Yin C."/>
            <person name="Kook M."/>
            <person name="Yi T.H."/>
        </authorList>
    </citation>
    <scope>NUCLEOTIDE SEQUENCE [LARGE SCALE GENOMIC DNA]</scope>
    <source>
        <strain evidence="1 2">CCTCC AB 2015297</strain>
    </source>
</reference>
<proteinExistence type="predicted"/>
<gene>
    <name evidence="1" type="ORF">FHP29_14985</name>
</gene>
<comment type="caution">
    <text evidence="1">The sequence shown here is derived from an EMBL/GenBank/DDBJ whole genome shotgun (WGS) entry which is preliminary data.</text>
</comment>
<protein>
    <submittedName>
        <fullName evidence="1">Uncharacterized protein</fullName>
    </submittedName>
</protein>
<organism evidence="1 2">
    <name type="scientific">Nocardioides albidus</name>
    <dbReference type="NCBI Taxonomy" id="1517589"/>
    <lineage>
        <taxon>Bacteria</taxon>
        <taxon>Bacillati</taxon>
        <taxon>Actinomycetota</taxon>
        <taxon>Actinomycetes</taxon>
        <taxon>Propionibacteriales</taxon>
        <taxon>Nocardioidaceae</taxon>
        <taxon>Nocardioides</taxon>
    </lineage>
</organism>
<evidence type="ECO:0000313" key="1">
    <source>
        <dbReference type="EMBL" id="TNM38540.1"/>
    </source>
</evidence>
<dbReference type="RefSeq" id="WP_139623652.1">
    <property type="nucleotide sequence ID" value="NZ_VDMP01000025.1"/>
</dbReference>
<dbReference type="AlphaFoldDB" id="A0A5C4VRV8"/>
<name>A0A5C4VRV8_9ACTN</name>
<sequence length="286" mass="32169">MSTEDTDPQEVRWEAMPLEEAWELRRRWDETAEARVAWLRAESGLDLLDDPESIAELWSWFLRWADAPSGLDGSPAPVWWAPPVADTLAYRRQFGVEAIVAHLEQLCRQRFPELVPAVNVYPKGRKEPTSPHEPGLAFTPAPDDGAAWPTGQVVGSAMRIAALPESDPRRGRWGLRQFGDIATWVENKRKAQKKATKAPTVVIEKIPADEAEELGGFAWDISFDEEVGYDQPELVEAYAEALDDLDGIDEVEHYDRGMIRIAGPIGVRKLRSWSRKWLETNAESAG</sequence>
<dbReference type="Proteomes" id="UP000313231">
    <property type="component" value="Unassembled WGS sequence"/>
</dbReference>